<dbReference type="Proteomes" id="UP000663843">
    <property type="component" value="Unassembled WGS sequence"/>
</dbReference>
<proteinExistence type="predicted"/>
<protein>
    <submittedName>
        <fullName evidence="1">Uncharacterized protein</fullName>
    </submittedName>
</protein>
<gene>
    <name evidence="1" type="ORF">RDB_LOCUS148335</name>
</gene>
<dbReference type="EMBL" id="CAJMWT010005632">
    <property type="protein sequence ID" value="CAE6507940.1"/>
    <property type="molecule type" value="Genomic_DNA"/>
</dbReference>
<feature type="non-terminal residue" evidence="1">
    <location>
        <position position="1"/>
    </location>
</feature>
<accession>A0A8H3D516</accession>
<organism evidence="1 2">
    <name type="scientific">Rhizoctonia solani</name>
    <dbReference type="NCBI Taxonomy" id="456999"/>
    <lineage>
        <taxon>Eukaryota</taxon>
        <taxon>Fungi</taxon>
        <taxon>Dikarya</taxon>
        <taxon>Basidiomycota</taxon>
        <taxon>Agaricomycotina</taxon>
        <taxon>Agaricomycetes</taxon>
        <taxon>Cantharellales</taxon>
        <taxon>Ceratobasidiaceae</taxon>
        <taxon>Rhizoctonia</taxon>
    </lineage>
</organism>
<name>A0A8H3D516_9AGAM</name>
<evidence type="ECO:0000313" key="1">
    <source>
        <dbReference type="EMBL" id="CAE6507940.1"/>
    </source>
</evidence>
<dbReference type="AlphaFoldDB" id="A0A8H3D516"/>
<reference evidence="1" key="1">
    <citation type="submission" date="2021-01" db="EMBL/GenBank/DDBJ databases">
        <authorList>
            <person name="Kaushik A."/>
        </authorList>
    </citation>
    <scope>NUCLEOTIDE SEQUENCE</scope>
    <source>
        <strain evidence="1">AG2-2IIIB</strain>
    </source>
</reference>
<evidence type="ECO:0000313" key="2">
    <source>
        <dbReference type="Proteomes" id="UP000663843"/>
    </source>
</evidence>
<sequence length="190" mass="21465">EFPRSFFAAGECLSEKIVWRRFSAKRKFSMRNLRFELSEYVITRAAAIPAYGDVQEYRGSRTLVKSKIVVDRSFSNDGNLVVQLPMCLPQDCTPWYSGPHVFSLIKVMHRVVIKTKSKHGVEAEHLTQFPLRVVAVAFEERVRLTSGKKIDCASSTQKEVNDPAPAYVEKAMAMAGAIYDQPLPPFPPKL</sequence>
<comment type="caution">
    <text evidence="1">The sequence shown here is derived from an EMBL/GenBank/DDBJ whole genome shotgun (WGS) entry which is preliminary data.</text>
</comment>